<evidence type="ECO:0000256" key="6">
    <source>
        <dbReference type="ARBA" id="ARBA00023002"/>
    </source>
</evidence>
<dbReference type="AlphaFoldDB" id="A0AA43TT05"/>
<dbReference type="GO" id="GO:0050661">
    <property type="term" value="F:NADP binding"/>
    <property type="evidence" value="ECO:0007669"/>
    <property type="project" value="InterPro"/>
</dbReference>
<evidence type="ECO:0000256" key="5">
    <source>
        <dbReference type="ARBA" id="ARBA00022857"/>
    </source>
</evidence>
<dbReference type="InterPro" id="IPR020946">
    <property type="entry name" value="Flavin_mOase-like"/>
</dbReference>
<dbReference type="FunFam" id="3.50.50.60:FF:000138">
    <property type="entry name" value="Flavin-containing monooxygenase"/>
    <property type="match status" value="1"/>
</dbReference>
<organism evidence="8 9">
    <name type="scientific">Ramalina farinacea</name>
    <dbReference type="NCBI Taxonomy" id="258253"/>
    <lineage>
        <taxon>Eukaryota</taxon>
        <taxon>Fungi</taxon>
        <taxon>Dikarya</taxon>
        <taxon>Ascomycota</taxon>
        <taxon>Pezizomycotina</taxon>
        <taxon>Lecanoromycetes</taxon>
        <taxon>OSLEUM clade</taxon>
        <taxon>Lecanoromycetidae</taxon>
        <taxon>Lecanorales</taxon>
        <taxon>Lecanorineae</taxon>
        <taxon>Ramalinaceae</taxon>
        <taxon>Ramalina</taxon>
    </lineage>
</organism>
<dbReference type="Proteomes" id="UP001161017">
    <property type="component" value="Unassembled WGS sequence"/>
</dbReference>
<dbReference type="PRINTS" id="PR00370">
    <property type="entry name" value="FMOXYGENASE"/>
</dbReference>
<dbReference type="InterPro" id="IPR036188">
    <property type="entry name" value="FAD/NAD-bd_sf"/>
</dbReference>
<evidence type="ECO:0000313" key="8">
    <source>
        <dbReference type="EMBL" id="MDI1485730.1"/>
    </source>
</evidence>
<comment type="caution">
    <text evidence="8">The sequence shown here is derived from an EMBL/GenBank/DDBJ whole genome shotgun (WGS) entry which is preliminary data.</text>
</comment>
<keyword evidence="6" id="KW-0560">Oxidoreductase</keyword>
<dbReference type="EMBL" id="JAPUFD010000002">
    <property type="protein sequence ID" value="MDI1485730.1"/>
    <property type="molecule type" value="Genomic_DNA"/>
</dbReference>
<dbReference type="Gene3D" id="3.50.50.60">
    <property type="entry name" value="FAD/NAD(P)-binding domain"/>
    <property type="match status" value="2"/>
</dbReference>
<dbReference type="InterPro" id="IPR050346">
    <property type="entry name" value="FMO-like"/>
</dbReference>
<dbReference type="InterPro" id="IPR000960">
    <property type="entry name" value="Flavin_mOase"/>
</dbReference>
<keyword evidence="5" id="KW-0521">NADP</keyword>
<accession>A0AA43TT05</accession>
<keyword evidence="4" id="KW-0274">FAD</keyword>
<evidence type="ECO:0000256" key="7">
    <source>
        <dbReference type="ARBA" id="ARBA00023033"/>
    </source>
</evidence>
<reference evidence="8" key="1">
    <citation type="journal article" date="2023" name="Genome Biol. Evol.">
        <title>First Whole Genome Sequence and Flow Cytometry Genome Size Data for the Lichen-Forming Fungus Ramalina farinacea (Ascomycota).</title>
        <authorList>
            <person name="Llewellyn T."/>
            <person name="Mian S."/>
            <person name="Hill R."/>
            <person name="Leitch I.J."/>
            <person name="Gaya E."/>
        </authorList>
    </citation>
    <scope>NUCLEOTIDE SEQUENCE</scope>
    <source>
        <strain evidence="8">LIQ254RAFAR</strain>
    </source>
</reference>
<evidence type="ECO:0000256" key="3">
    <source>
        <dbReference type="ARBA" id="ARBA00022630"/>
    </source>
</evidence>
<protein>
    <submittedName>
        <fullName evidence="8">Monooxygenase</fullName>
    </submittedName>
</protein>
<dbReference type="SUPFAM" id="SSF51905">
    <property type="entry name" value="FAD/NAD(P)-binding domain"/>
    <property type="match status" value="2"/>
</dbReference>
<dbReference type="GO" id="GO:0050660">
    <property type="term" value="F:flavin adenine dinucleotide binding"/>
    <property type="evidence" value="ECO:0007669"/>
    <property type="project" value="InterPro"/>
</dbReference>
<gene>
    <name evidence="8" type="primary">FMO1</name>
    <name evidence="8" type="ORF">OHK93_003919</name>
</gene>
<keyword evidence="9" id="KW-1185">Reference proteome</keyword>
<proteinExistence type="inferred from homology"/>
<evidence type="ECO:0000256" key="2">
    <source>
        <dbReference type="ARBA" id="ARBA00009183"/>
    </source>
</evidence>
<evidence type="ECO:0000256" key="1">
    <source>
        <dbReference type="ARBA" id="ARBA00001974"/>
    </source>
</evidence>
<dbReference type="PANTHER" id="PTHR23023">
    <property type="entry name" value="DIMETHYLANILINE MONOOXYGENASE"/>
    <property type="match status" value="1"/>
</dbReference>
<evidence type="ECO:0000256" key="4">
    <source>
        <dbReference type="ARBA" id="ARBA00022827"/>
    </source>
</evidence>
<keyword evidence="3" id="KW-0285">Flavoprotein</keyword>
<keyword evidence="7 8" id="KW-0503">Monooxygenase</keyword>
<comment type="similarity">
    <text evidence="2">Belongs to the FMO family.</text>
</comment>
<sequence length="373" mass="42233">MKHTDDPSLEDHQLFPQREVVLSYLEHYAAGIAHLVHFHTQVVDCQSVAGGWSLTVKDLPTGRYSQKEYDAVVVATGHYSVPKVPDIKGLKAWDHANPGIISHSKLYRSPKPYTDKKTIIIGNAASGTDIARHVATTARLPVLLSQRSEPPKQDEIDDQELVPQIVEFVPPSQGCRAVRFADGRVETDVEAIVFCTGYFFNYPFLSSLQPPVIESGERVKDVYQHLFSIHHPSLVFMGLPCKIIPFRTCEGQASVITAVWSGRLSLPLRSEMQSWDALRSKHLEPRAFHILPAPKDLEYHNEMVDWASKAMNADQKRLPPKWGAKDFWLRDKIPMIRKQFAAQGRDRKNIRTLEDLGYDYTSWSKAQQGDRPS</sequence>
<evidence type="ECO:0000313" key="9">
    <source>
        <dbReference type="Proteomes" id="UP001161017"/>
    </source>
</evidence>
<name>A0AA43TT05_9LECA</name>
<dbReference type="Pfam" id="PF00743">
    <property type="entry name" value="FMO-like"/>
    <property type="match status" value="2"/>
</dbReference>
<comment type="cofactor">
    <cofactor evidence="1">
        <name>FAD</name>
        <dbReference type="ChEBI" id="CHEBI:57692"/>
    </cofactor>
</comment>
<dbReference type="GO" id="GO:0004499">
    <property type="term" value="F:N,N-dimethylaniline monooxygenase activity"/>
    <property type="evidence" value="ECO:0007669"/>
    <property type="project" value="InterPro"/>
</dbReference>